<reference evidence="2 3" key="1">
    <citation type="submission" date="2018-11" db="EMBL/GenBank/DDBJ databases">
        <title>Paraburkholderia sp. DHOA04, isolated from soil.</title>
        <authorList>
            <person name="Gao Z.-H."/>
            <person name="Qiu L.-H."/>
            <person name="Fu J.-C."/>
        </authorList>
    </citation>
    <scope>NUCLEOTIDE SEQUENCE [LARGE SCALE GENOMIC DNA]</scope>
    <source>
        <strain evidence="2 3">DHOA04</strain>
    </source>
</reference>
<dbReference type="OrthoDB" id="9810277at2"/>
<evidence type="ECO:0000313" key="3">
    <source>
        <dbReference type="Proteomes" id="UP000272778"/>
    </source>
</evidence>
<sequence length="611" mass="66868">MSAHGISVNLRPAAVHPYECRARSHIFCAAPCQTHALAPVSHAAVYARTSHPLPYRFMSDTPLPTVSCHEGKRLRAARRHSRTIDAALRRAATYPHPAGRVVRIETHISVVYLAGRHAYKIMKPVNFGFVDFTSLDARRRCCEAEIRLNRPFAGPIYLDVNPISIDSGRCRFGRRKGGARVIDYAVRMRRFGQRQLFSSLVAHGELDDADIDAAAQKLAASHIHAQRLVIEGTRLGTAALLRDQVLAALAPLEHDPRTAAAVQAAGLRRYCESELERLTAHLDARRAQGFVRACHGDLHLDNLLRHASTTLMFDCIEFSDELRWIDVTADLAFLLMDLRAHGHVRHANRLLARYLEVTGDFDGLAALPLYVVYRALVRAMVALLKAGPPRSPTAAPQDGAWTPYLQLAAKTPRNRTPSLLLCHGLSGSGKSVASRALAEQTGAIRIASDTERKRTRPFAPPDLEALPASAYTPEAIAAHYDRIAALTAGVLGAGYTALVDATFLKSAYRARFIALGERLGVPVLILHFYADAARLVERVNARARGPRDASDAGEAVLTMQMASADPLDPAEQRISVDLDTDVPVATFASAAWWTPLFDRIGSLYEKESADG</sequence>
<evidence type="ECO:0000259" key="1">
    <source>
        <dbReference type="Pfam" id="PF01636"/>
    </source>
</evidence>
<name>A0A3N6MFF9_9BURK</name>
<dbReference type="PANTHER" id="PTHR43883:SF1">
    <property type="entry name" value="GLUCONOKINASE"/>
    <property type="match status" value="1"/>
</dbReference>
<dbReference type="InterPro" id="IPR002575">
    <property type="entry name" value="Aminoglycoside_PTrfase"/>
</dbReference>
<dbReference type="Proteomes" id="UP000272778">
    <property type="component" value="Unassembled WGS sequence"/>
</dbReference>
<dbReference type="GO" id="GO:0016740">
    <property type="term" value="F:transferase activity"/>
    <property type="evidence" value="ECO:0007669"/>
    <property type="project" value="UniProtKB-KW"/>
</dbReference>
<dbReference type="PANTHER" id="PTHR43883">
    <property type="entry name" value="SLR0207 PROTEIN"/>
    <property type="match status" value="1"/>
</dbReference>
<dbReference type="AlphaFoldDB" id="A0A3N6MFF9"/>
<dbReference type="Gene3D" id="3.90.1200.10">
    <property type="match status" value="1"/>
</dbReference>
<dbReference type="EMBL" id="RQIS01000018">
    <property type="protein sequence ID" value="RQH02764.1"/>
    <property type="molecule type" value="Genomic_DNA"/>
</dbReference>
<comment type="caution">
    <text evidence="2">The sequence shown here is derived from an EMBL/GenBank/DDBJ whole genome shotgun (WGS) entry which is preliminary data.</text>
</comment>
<dbReference type="InterPro" id="IPR027417">
    <property type="entry name" value="P-loop_NTPase"/>
</dbReference>
<dbReference type="SUPFAM" id="SSF52540">
    <property type="entry name" value="P-loop containing nucleoside triphosphate hydrolases"/>
    <property type="match status" value="1"/>
</dbReference>
<organism evidence="2 3">
    <name type="scientific">Paraburkholderia dinghuensis</name>
    <dbReference type="NCBI Taxonomy" id="2305225"/>
    <lineage>
        <taxon>Bacteria</taxon>
        <taxon>Pseudomonadati</taxon>
        <taxon>Pseudomonadota</taxon>
        <taxon>Betaproteobacteria</taxon>
        <taxon>Burkholderiales</taxon>
        <taxon>Burkholderiaceae</taxon>
        <taxon>Paraburkholderia</taxon>
    </lineage>
</organism>
<keyword evidence="3" id="KW-1185">Reference proteome</keyword>
<protein>
    <submittedName>
        <fullName evidence="2">Aminoglycoside phosphotransferase</fullName>
    </submittedName>
</protein>
<gene>
    <name evidence="2" type="ORF">D1Y85_21790</name>
</gene>
<proteinExistence type="predicted"/>
<keyword evidence="2" id="KW-0808">Transferase</keyword>
<dbReference type="InterPro" id="IPR052732">
    <property type="entry name" value="Cell-binding_unc_protein"/>
</dbReference>
<dbReference type="InterPro" id="IPR011009">
    <property type="entry name" value="Kinase-like_dom_sf"/>
</dbReference>
<dbReference type="SUPFAM" id="SSF56112">
    <property type="entry name" value="Protein kinase-like (PK-like)"/>
    <property type="match status" value="1"/>
</dbReference>
<dbReference type="Pfam" id="PF01636">
    <property type="entry name" value="APH"/>
    <property type="match status" value="1"/>
</dbReference>
<dbReference type="Pfam" id="PF13671">
    <property type="entry name" value="AAA_33"/>
    <property type="match status" value="1"/>
</dbReference>
<accession>A0A3N6MFF9</accession>
<evidence type="ECO:0000313" key="2">
    <source>
        <dbReference type="EMBL" id="RQH02764.1"/>
    </source>
</evidence>
<dbReference type="Gene3D" id="3.40.50.300">
    <property type="entry name" value="P-loop containing nucleotide triphosphate hydrolases"/>
    <property type="match status" value="1"/>
</dbReference>
<feature type="domain" description="Aminoglycoside phosphotransferase" evidence="1">
    <location>
        <begin position="190"/>
        <end position="365"/>
    </location>
</feature>